<accession>A0A251UAX1</accession>
<keyword evidence="1" id="KW-1133">Transmembrane helix</keyword>
<keyword evidence="1" id="KW-0812">Transmembrane</keyword>
<keyword evidence="3" id="KW-1185">Reference proteome</keyword>
<evidence type="ECO:0000313" key="2">
    <source>
        <dbReference type="EMBL" id="OTG20264.1"/>
    </source>
</evidence>
<organism evidence="2 3">
    <name type="scientific">Helianthus annuus</name>
    <name type="common">Common sunflower</name>
    <dbReference type="NCBI Taxonomy" id="4232"/>
    <lineage>
        <taxon>Eukaryota</taxon>
        <taxon>Viridiplantae</taxon>
        <taxon>Streptophyta</taxon>
        <taxon>Embryophyta</taxon>
        <taxon>Tracheophyta</taxon>
        <taxon>Spermatophyta</taxon>
        <taxon>Magnoliopsida</taxon>
        <taxon>eudicotyledons</taxon>
        <taxon>Gunneridae</taxon>
        <taxon>Pentapetalae</taxon>
        <taxon>asterids</taxon>
        <taxon>campanulids</taxon>
        <taxon>Asterales</taxon>
        <taxon>Asteraceae</taxon>
        <taxon>Asteroideae</taxon>
        <taxon>Heliantheae alliance</taxon>
        <taxon>Heliantheae</taxon>
        <taxon>Helianthus</taxon>
    </lineage>
</organism>
<dbReference type="AlphaFoldDB" id="A0A251UAX1"/>
<name>A0A251UAX1_HELAN</name>
<evidence type="ECO:0000256" key="1">
    <source>
        <dbReference type="SAM" id="Phobius"/>
    </source>
</evidence>
<evidence type="ECO:0000313" key="3">
    <source>
        <dbReference type="Proteomes" id="UP000215914"/>
    </source>
</evidence>
<gene>
    <name evidence="2" type="ORF">HannXRQ_Chr07g0191141</name>
</gene>
<feature type="transmembrane region" description="Helical" evidence="1">
    <location>
        <begin position="35"/>
        <end position="53"/>
    </location>
</feature>
<reference evidence="3" key="1">
    <citation type="journal article" date="2017" name="Nature">
        <title>The sunflower genome provides insights into oil metabolism, flowering and Asterid evolution.</title>
        <authorList>
            <person name="Badouin H."/>
            <person name="Gouzy J."/>
            <person name="Grassa C.J."/>
            <person name="Murat F."/>
            <person name="Staton S.E."/>
            <person name="Cottret L."/>
            <person name="Lelandais-Briere C."/>
            <person name="Owens G.L."/>
            <person name="Carrere S."/>
            <person name="Mayjonade B."/>
            <person name="Legrand L."/>
            <person name="Gill N."/>
            <person name="Kane N.C."/>
            <person name="Bowers J.E."/>
            <person name="Hubner S."/>
            <person name="Bellec A."/>
            <person name="Berard A."/>
            <person name="Berges H."/>
            <person name="Blanchet N."/>
            <person name="Boniface M.C."/>
            <person name="Brunel D."/>
            <person name="Catrice O."/>
            <person name="Chaidir N."/>
            <person name="Claudel C."/>
            <person name="Donnadieu C."/>
            <person name="Faraut T."/>
            <person name="Fievet G."/>
            <person name="Helmstetter N."/>
            <person name="King M."/>
            <person name="Knapp S.J."/>
            <person name="Lai Z."/>
            <person name="Le Paslier M.C."/>
            <person name="Lippi Y."/>
            <person name="Lorenzon L."/>
            <person name="Mandel J.R."/>
            <person name="Marage G."/>
            <person name="Marchand G."/>
            <person name="Marquand E."/>
            <person name="Bret-Mestries E."/>
            <person name="Morien E."/>
            <person name="Nambeesan S."/>
            <person name="Nguyen T."/>
            <person name="Pegot-Espagnet P."/>
            <person name="Pouilly N."/>
            <person name="Raftis F."/>
            <person name="Sallet E."/>
            <person name="Schiex T."/>
            <person name="Thomas J."/>
            <person name="Vandecasteele C."/>
            <person name="Vares D."/>
            <person name="Vear F."/>
            <person name="Vautrin S."/>
            <person name="Crespi M."/>
            <person name="Mangin B."/>
            <person name="Burke J.M."/>
            <person name="Salse J."/>
            <person name="Munos S."/>
            <person name="Vincourt P."/>
            <person name="Rieseberg L.H."/>
            <person name="Langlade N.B."/>
        </authorList>
    </citation>
    <scope>NUCLEOTIDE SEQUENCE [LARGE SCALE GENOMIC DNA]</scope>
    <source>
        <strain evidence="3">cv. SF193</strain>
    </source>
</reference>
<keyword evidence="1" id="KW-0472">Membrane</keyword>
<dbReference type="Proteomes" id="UP000215914">
    <property type="component" value="Chromosome 7"/>
</dbReference>
<proteinExistence type="predicted"/>
<dbReference type="EMBL" id="CM007896">
    <property type="protein sequence ID" value="OTG20264.1"/>
    <property type="molecule type" value="Genomic_DNA"/>
</dbReference>
<sequence>MTNTYHAQPFDHLCSSFNTLGAANLQLTRLRICSCLYMFLLLYTFIFIIPSLYHSTGENFFPYRFSSY</sequence>
<dbReference type="InParanoid" id="A0A251UAX1"/>
<protein>
    <submittedName>
        <fullName evidence="2">Uncharacterized protein</fullName>
    </submittedName>
</protein>